<organism evidence="4 5">
    <name type="scientific">Prevotella amnii CRIS 21A-A</name>
    <dbReference type="NCBI Taxonomy" id="679191"/>
    <lineage>
        <taxon>Bacteria</taxon>
        <taxon>Pseudomonadati</taxon>
        <taxon>Bacteroidota</taxon>
        <taxon>Bacteroidia</taxon>
        <taxon>Bacteroidales</taxon>
        <taxon>Prevotellaceae</taxon>
        <taxon>Prevotella</taxon>
    </lineage>
</organism>
<evidence type="ECO:0000313" key="5">
    <source>
        <dbReference type="Proteomes" id="UP000016016"/>
    </source>
</evidence>
<dbReference type="PROSITE" id="PS50935">
    <property type="entry name" value="SSB"/>
    <property type="match status" value="1"/>
</dbReference>
<dbReference type="Gene3D" id="2.40.50.140">
    <property type="entry name" value="Nucleic acid-binding proteins"/>
    <property type="match status" value="1"/>
</dbReference>
<comment type="subunit">
    <text evidence="2">Homotetramer.</text>
</comment>
<sequence length="137" mass="15738">MNKVMLIGNVGKDPEIRYFDADECVASFTLATTERGYVLPNGTQVPNRTDWHNIILFKHLAKYAEKYIHKGDKIFVEGRIRNRSYDDKKGVRRVITEIYAENLEWLAAPRKMVDEVVKTNAPADGSYADEDKSKLPF</sequence>
<gene>
    <name evidence="4" type="ORF">HMPREF9018_0912</name>
</gene>
<dbReference type="EMBL" id="ADFQ01000055">
    <property type="protein sequence ID" value="EFN91195.1"/>
    <property type="molecule type" value="Genomic_DNA"/>
</dbReference>
<dbReference type="NCBIfam" id="TIGR00621">
    <property type="entry name" value="ssb"/>
    <property type="match status" value="1"/>
</dbReference>
<dbReference type="GO" id="GO:0003697">
    <property type="term" value="F:single-stranded DNA binding"/>
    <property type="evidence" value="ECO:0007669"/>
    <property type="project" value="UniProtKB-UniRule"/>
</dbReference>
<protein>
    <recommendedName>
        <fullName evidence="2 3">Single-stranded DNA-binding protein</fullName>
        <shortName evidence="2">SSB</shortName>
    </recommendedName>
</protein>
<evidence type="ECO:0000313" key="4">
    <source>
        <dbReference type="EMBL" id="EFN91195.1"/>
    </source>
</evidence>
<evidence type="ECO:0000256" key="2">
    <source>
        <dbReference type="HAMAP-Rule" id="MF_00984"/>
    </source>
</evidence>
<accession>E1GVS5</accession>
<comment type="caution">
    <text evidence="4">The sequence shown here is derived from an EMBL/GenBank/DDBJ whole genome shotgun (WGS) entry which is preliminary data.</text>
</comment>
<keyword evidence="1 2" id="KW-0238">DNA-binding</keyword>
<dbReference type="InterPro" id="IPR000424">
    <property type="entry name" value="Primosome_PriB/ssb"/>
</dbReference>
<reference evidence="4 5" key="1">
    <citation type="submission" date="2010-09" db="EMBL/GenBank/DDBJ databases">
        <authorList>
            <person name="Harkins D.M."/>
            <person name="Madupu R."/>
            <person name="Durkin A.S."/>
            <person name="Torralba M."/>
            <person name="Methe B."/>
            <person name="Sutton G.G."/>
            <person name="Nelson K.E."/>
        </authorList>
    </citation>
    <scope>NUCLEOTIDE SEQUENCE [LARGE SCALE GENOMIC DNA]</scope>
    <source>
        <strain evidence="4 5">CRIS 21A-A</strain>
    </source>
</reference>
<dbReference type="AlphaFoldDB" id="E1GVS5"/>
<comment type="caution">
    <text evidence="2">Lacks conserved residue(s) required for the propagation of feature annotation.</text>
</comment>
<dbReference type="GO" id="GO:0009295">
    <property type="term" value="C:nucleoid"/>
    <property type="evidence" value="ECO:0007669"/>
    <property type="project" value="TreeGrafter"/>
</dbReference>
<evidence type="ECO:0000256" key="3">
    <source>
        <dbReference type="PIRNR" id="PIRNR002070"/>
    </source>
</evidence>
<dbReference type="eggNOG" id="COG0629">
    <property type="taxonomic scope" value="Bacteria"/>
</dbReference>
<dbReference type="PIRSF" id="PIRSF002070">
    <property type="entry name" value="SSB"/>
    <property type="match status" value="1"/>
</dbReference>
<dbReference type="Proteomes" id="UP000016016">
    <property type="component" value="Unassembled WGS sequence"/>
</dbReference>
<dbReference type="HAMAP" id="MF_00984">
    <property type="entry name" value="SSB"/>
    <property type="match status" value="1"/>
</dbReference>
<name>E1GVS5_9BACT</name>
<dbReference type="PANTHER" id="PTHR10302:SF27">
    <property type="entry name" value="SINGLE-STRANDED DNA-BINDING PROTEIN"/>
    <property type="match status" value="1"/>
</dbReference>
<dbReference type="RefSeq" id="WP_008448945.1">
    <property type="nucleotide sequence ID" value="NZ_ADFQ01000055.1"/>
</dbReference>
<dbReference type="CDD" id="cd04496">
    <property type="entry name" value="SSB_OBF"/>
    <property type="match status" value="1"/>
</dbReference>
<evidence type="ECO:0000256" key="1">
    <source>
        <dbReference type="ARBA" id="ARBA00023125"/>
    </source>
</evidence>
<proteinExistence type="inferred from homology"/>
<dbReference type="PANTHER" id="PTHR10302">
    <property type="entry name" value="SINGLE-STRANDED DNA-BINDING PROTEIN"/>
    <property type="match status" value="1"/>
</dbReference>
<dbReference type="Pfam" id="PF00436">
    <property type="entry name" value="SSB"/>
    <property type="match status" value="1"/>
</dbReference>
<dbReference type="InterPro" id="IPR012340">
    <property type="entry name" value="NA-bd_OB-fold"/>
</dbReference>
<dbReference type="SUPFAM" id="SSF50249">
    <property type="entry name" value="Nucleic acid-binding proteins"/>
    <property type="match status" value="1"/>
</dbReference>
<dbReference type="InterPro" id="IPR011344">
    <property type="entry name" value="ssDNA-bd"/>
</dbReference>
<dbReference type="GO" id="GO:0006260">
    <property type="term" value="P:DNA replication"/>
    <property type="evidence" value="ECO:0007669"/>
    <property type="project" value="InterPro"/>
</dbReference>